<dbReference type="PANTHER" id="PTHR34219">
    <property type="entry name" value="IRON-REGULATED INNER MEMBRANE PROTEIN-RELATED"/>
    <property type="match status" value="1"/>
</dbReference>
<feature type="transmembrane region" description="Helical" evidence="1">
    <location>
        <begin position="151"/>
        <end position="175"/>
    </location>
</feature>
<feature type="transmembrane region" description="Helical" evidence="1">
    <location>
        <begin position="21"/>
        <end position="39"/>
    </location>
</feature>
<dbReference type="RefSeq" id="WP_198484319.1">
    <property type="nucleotide sequence ID" value="NZ_CP065997.1"/>
</dbReference>
<sequence length="385" mass="42470">MSTDAPPRLRTWRWLHTWSSLACTLFLLMLCLTGLPLIFHDEIDAWFDTPASVPPARQAAAPRDVDAMAAQVREQYPRRDIRFIVWLDEPHQYRFGLSPGAPGQRPFALVDARGPVITGEAWSEKDWRHGGPMALLLRLHTDMLLGMPGSLILAVMGALLLVSLVSGVALYGGFMRKTPFGTVRKRRSRLLRMLDLHNLLGMVLLVWLAVVGLSGAINTLDSFVFGAWRTHAASRQLAAPPPGPPVARPLQAAVDLARRTLPARDVSFLALPGSLFSSDGACTVFMQGRTPLTRHLLQPVVVRIADGALLDADPPPWYMWLLEGSRPLHFGNYAGLPLKLIWALLDLATIAVLVTGLYLYLPRRRRPGRPQPGETRRGAPAAPRS</sequence>
<dbReference type="Pfam" id="PF03929">
    <property type="entry name" value="PepSY_TM"/>
    <property type="match status" value="1"/>
</dbReference>
<reference evidence="2 3" key="1">
    <citation type="submission" date="2020-12" db="EMBL/GenBank/DDBJ databases">
        <title>FDA dAtabase for Regulatory Grade micrObial Sequences (FDA-ARGOS): Supporting development and validation of Infectious Disease Dx tests.</title>
        <authorList>
            <person name="Sproer C."/>
            <person name="Gronow S."/>
            <person name="Severitt S."/>
            <person name="Schroder I."/>
            <person name="Tallon L."/>
            <person name="Sadzewicz L."/>
            <person name="Zhao X."/>
            <person name="Boylan J."/>
            <person name="Ott S."/>
            <person name="Bowen H."/>
            <person name="Vavikolanu K."/>
            <person name="Mehta A."/>
            <person name="Aluvathingal J."/>
            <person name="Nadendla S."/>
            <person name="Lowell S."/>
            <person name="Myers T."/>
            <person name="Yan Y."/>
            <person name="Sichtig H."/>
        </authorList>
    </citation>
    <scope>NUCLEOTIDE SEQUENCE [LARGE SCALE GENOMIC DNA]</scope>
    <source>
        <strain evidence="2 3">FDAARGOS_1050</strain>
    </source>
</reference>
<dbReference type="Proteomes" id="UP000595231">
    <property type="component" value="Chromosome"/>
</dbReference>
<dbReference type="InterPro" id="IPR005625">
    <property type="entry name" value="PepSY-ass_TM"/>
</dbReference>
<feature type="transmembrane region" description="Helical" evidence="1">
    <location>
        <begin position="340"/>
        <end position="361"/>
    </location>
</feature>
<keyword evidence="1" id="KW-0472">Membrane</keyword>
<proteinExistence type="predicted"/>
<dbReference type="EMBL" id="CP065997">
    <property type="protein sequence ID" value="QQB34061.1"/>
    <property type="molecule type" value="Genomic_DNA"/>
</dbReference>
<evidence type="ECO:0000256" key="1">
    <source>
        <dbReference type="SAM" id="Phobius"/>
    </source>
</evidence>
<keyword evidence="1" id="KW-1133">Transmembrane helix</keyword>
<dbReference type="PANTHER" id="PTHR34219:SF3">
    <property type="entry name" value="BLL7967 PROTEIN"/>
    <property type="match status" value="1"/>
</dbReference>
<protein>
    <submittedName>
        <fullName evidence="2">PepSY domain-containing protein</fullName>
    </submittedName>
</protein>
<accession>A0A7T4B1R3</accession>
<evidence type="ECO:0000313" key="3">
    <source>
        <dbReference type="Proteomes" id="UP000595231"/>
    </source>
</evidence>
<feature type="transmembrane region" description="Helical" evidence="1">
    <location>
        <begin position="196"/>
        <end position="217"/>
    </location>
</feature>
<evidence type="ECO:0000313" key="2">
    <source>
        <dbReference type="EMBL" id="QQB34061.1"/>
    </source>
</evidence>
<name>A0A7T4B1R3_9BURK</name>
<organism evidence="2 3">
    <name type="scientific">Achromobacter deleyi</name>
    <dbReference type="NCBI Taxonomy" id="1353891"/>
    <lineage>
        <taxon>Bacteria</taxon>
        <taxon>Pseudomonadati</taxon>
        <taxon>Pseudomonadota</taxon>
        <taxon>Betaproteobacteria</taxon>
        <taxon>Burkholderiales</taxon>
        <taxon>Alcaligenaceae</taxon>
        <taxon>Achromobacter</taxon>
    </lineage>
</organism>
<keyword evidence="1" id="KW-0812">Transmembrane</keyword>
<gene>
    <name evidence="2" type="ORF">I6I07_26185</name>
</gene>
<dbReference type="AlphaFoldDB" id="A0A7T4B1R3"/>